<name>A0ABY3RNH6_9MICO</name>
<gene>
    <name evidence="2" type="ORF">K8F61_11975</name>
</gene>
<dbReference type="InterPro" id="IPR037401">
    <property type="entry name" value="SnoaL-like"/>
</dbReference>
<dbReference type="RefSeq" id="WP_231819268.1">
    <property type="nucleotide sequence ID" value="NZ_CP082781.1"/>
</dbReference>
<dbReference type="Pfam" id="PF12680">
    <property type="entry name" value="SnoaL_2"/>
    <property type="match status" value="1"/>
</dbReference>
<dbReference type="InterPro" id="IPR032710">
    <property type="entry name" value="NTF2-like_dom_sf"/>
</dbReference>
<dbReference type="EMBL" id="CP082781">
    <property type="protein sequence ID" value="UGS25397.1"/>
    <property type="molecule type" value="Genomic_DNA"/>
</dbReference>
<keyword evidence="3" id="KW-1185">Reference proteome</keyword>
<dbReference type="Gene3D" id="3.10.450.50">
    <property type="match status" value="1"/>
</dbReference>
<sequence length="185" mass="20260">MAVIDPTRTWRPLEERLARTSDARHRAMLEVVIAHMKAEADGDLEALMATVSADPQYHFWVGGADVGPKGRDAVRDYYAAFVGSRSNVLEYVIDRLVLDDETLVTEGTLKMIYRGAAAAAAGFAADDPDADYLVVARQLLLWPIDESGRVAGEDSYSDEPTSVTRLAGDELPQRYVDLAYGGVRP</sequence>
<accession>A0ABY3RNH6</accession>
<protein>
    <submittedName>
        <fullName evidence="2">Nuclear transport factor 2 family protein</fullName>
    </submittedName>
</protein>
<proteinExistence type="predicted"/>
<evidence type="ECO:0000313" key="3">
    <source>
        <dbReference type="Proteomes" id="UP001199642"/>
    </source>
</evidence>
<evidence type="ECO:0000313" key="2">
    <source>
        <dbReference type="EMBL" id="UGS25397.1"/>
    </source>
</evidence>
<feature type="domain" description="SnoaL-like" evidence="1">
    <location>
        <begin position="33"/>
        <end position="115"/>
    </location>
</feature>
<dbReference type="Proteomes" id="UP001199642">
    <property type="component" value="Chromosome"/>
</dbReference>
<dbReference type="SUPFAM" id="SSF54427">
    <property type="entry name" value="NTF2-like"/>
    <property type="match status" value="1"/>
</dbReference>
<evidence type="ECO:0000259" key="1">
    <source>
        <dbReference type="Pfam" id="PF12680"/>
    </source>
</evidence>
<organism evidence="2 3">
    <name type="scientific">Microbacterium resistens</name>
    <dbReference type="NCBI Taxonomy" id="156977"/>
    <lineage>
        <taxon>Bacteria</taxon>
        <taxon>Bacillati</taxon>
        <taxon>Actinomycetota</taxon>
        <taxon>Actinomycetes</taxon>
        <taxon>Micrococcales</taxon>
        <taxon>Microbacteriaceae</taxon>
        <taxon>Microbacterium</taxon>
    </lineage>
</organism>
<reference evidence="2 3" key="1">
    <citation type="submission" date="2023-01" db="EMBL/GenBank/DDBJ databases">
        <title>Characterization of estradiol degrading bacteria Microbacterium sp. MZT7 and reveal degrading genes through genome analysis.</title>
        <authorList>
            <person name="Hao P."/>
            <person name="Gao Y."/>
        </authorList>
    </citation>
    <scope>NUCLEOTIDE SEQUENCE [LARGE SCALE GENOMIC DNA]</scope>
    <source>
        <strain evidence="2 3">MZT7</strain>
    </source>
</reference>